<evidence type="ECO:0000256" key="2">
    <source>
        <dbReference type="ARBA" id="ARBA00010687"/>
    </source>
</evidence>
<evidence type="ECO:0000256" key="5">
    <source>
        <dbReference type="ARBA" id="ARBA00023295"/>
    </source>
</evidence>
<dbReference type="InterPro" id="IPR017853">
    <property type="entry name" value="GH"/>
</dbReference>
<evidence type="ECO:0000313" key="8">
    <source>
        <dbReference type="Proteomes" id="UP000186917"/>
    </source>
</evidence>
<evidence type="ECO:0000256" key="1">
    <source>
        <dbReference type="ARBA" id="ARBA00001695"/>
    </source>
</evidence>
<dbReference type="InterPro" id="IPR011683">
    <property type="entry name" value="Glyco_hydro_53"/>
</dbReference>
<dbReference type="PANTHER" id="PTHR34983">
    <property type="entry name" value="ARABINOGALACTAN ENDO-BETA-1,4-GALACTANASE A"/>
    <property type="match status" value="1"/>
</dbReference>
<proteinExistence type="inferred from homology"/>
<comment type="catalytic activity">
    <reaction evidence="1 6">
        <text>The enzyme specifically hydrolyzes (1-&gt;4)-beta-D-galactosidic linkages in type I arabinogalactans.</text>
        <dbReference type="EC" id="3.2.1.89"/>
    </reaction>
</comment>
<dbReference type="GO" id="GO:0015926">
    <property type="term" value="F:glucosidase activity"/>
    <property type="evidence" value="ECO:0007669"/>
    <property type="project" value="InterPro"/>
</dbReference>
<dbReference type="OrthoDB" id="9768786at2"/>
<evidence type="ECO:0000256" key="3">
    <source>
        <dbReference type="ARBA" id="ARBA00012556"/>
    </source>
</evidence>
<sequence length="342" mass="37387">MKNILLAAGLLVLLSTGCKKYDTPSNVPTAHPYVSAMTMGADVSWLTEMEDAGKVFYDTAGVQKDCIELLKTLGVKAIRLRVWVNPTSGYNNLADVTAKAKRVQAAGLGLMIDFHYSDTWADPANQTKPAAWASLDVAGLQDAIYQHTYSVLNSLKGNGITPKWVQVGNETNNGMLWPEGQASSSMANFASFINAGYNAVKAVDSAAKVIVHLSNGYDTSLFRWMFDGLTANNAKYDVIGMSLYPDVTTWQSLNKLCEANMQNMIKSYNKEVMLCEIGMPVASGAACKRFIEDLTERVYNLPDHKGLGMFYWEPQAYSGWQGYLLGAFNTNGTPTSALEAFN</sequence>
<dbReference type="STRING" id="477680.SAMN05421788_101482"/>
<dbReference type="AlphaFoldDB" id="A0A173MN06"/>
<evidence type="ECO:0000313" key="7">
    <source>
        <dbReference type="EMBL" id="SIS66170.1"/>
    </source>
</evidence>
<comment type="similarity">
    <text evidence="2 6">Belongs to the glycosyl hydrolase 53 family.</text>
</comment>
<reference evidence="8" key="1">
    <citation type="submission" date="2017-01" db="EMBL/GenBank/DDBJ databases">
        <authorList>
            <person name="Varghese N."/>
            <person name="Submissions S."/>
        </authorList>
    </citation>
    <scope>NUCLEOTIDE SEQUENCE [LARGE SCALE GENOMIC DNA]</scope>
    <source>
        <strain evidence="8">DSM 21054</strain>
    </source>
</reference>
<protein>
    <recommendedName>
        <fullName evidence="3 6">Arabinogalactan endo-beta-1,4-galactanase</fullName>
        <ecNumber evidence="3 6">3.2.1.89</ecNumber>
    </recommendedName>
</protein>
<dbReference type="GO" id="GO:0031218">
    <property type="term" value="F:arabinogalactan endo-1,4-beta-galactosidase activity"/>
    <property type="evidence" value="ECO:0007669"/>
    <property type="project" value="UniProtKB-EC"/>
</dbReference>
<dbReference type="Proteomes" id="UP000186917">
    <property type="component" value="Unassembled WGS sequence"/>
</dbReference>
<accession>A0A173MN06</accession>
<keyword evidence="5 6" id="KW-0326">Glycosidase</keyword>
<dbReference type="PROSITE" id="PS51257">
    <property type="entry name" value="PROKAR_LIPOPROTEIN"/>
    <property type="match status" value="1"/>
</dbReference>
<evidence type="ECO:0000256" key="4">
    <source>
        <dbReference type="ARBA" id="ARBA00022801"/>
    </source>
</evidence>
<organism evidence="7 8">
    <name type="scientific">Filimonas lacunae</name>
    <dbReference type="NCBI Taxonomy" id="477680"/>
    <lineage>
        <taxon>Bacteria</taxon>
        <taxon>Pseudomonadati</taxon>
        <taxon>Bacteroidota</taxon>
        <taxon>Chitinophagia</taxon>
        <taxon>Chitinophagales</taxon>
        <taxon>Chitinophagaceae</taxon>
        <taxon>Filimonas</taxon>
    </lineage>
</organism>
<dbReference type="KEGG" id="fln:FLA_5082"/>
<dbReference type="RefSeq" id="WP_076375295.1">
    <property type="nucleotide sequence ID" value="NZ_AP017422.1"/>
</dbReference>
<dbReference type="PANTHER" id="PTHR34983:SF1">
    <property type="entry name" value="ARABINOGALACTAN ENDO-BETA-1,4-GALACTANASE A"/>
    <property type="match status" value="1"/>
</dbReference>
<dbReference type="Gene3D" id="3.20.20.80">
    <property type="entry name" value="Glycosidases"/>
    <property type="match status" value="1"/>
</dbReference>
<dbReference type="EMBL" id="FTOR01000001">
    <property type="protein sequence ID" value="SIS66170.1"/>
    <property type="molecule type" value="Genomic_DNA"/>
</dbReference>
<keyword evidence="4 6" id="KW-0378">Hydrolase</keyword>
<evidence type="ECO:0000256" key="6">
    <source>
        <dbReference type="RuleBase" id="RU361192"/>
    </source>
</evidence>
<name>A0A173MN06_9BACT</name>
<dbReference type="GO" id="GO:0045490">
    <property type="term" value="P:pectin catabolic process"/>
    <property type="evidence" value="ECO:0007669"/>
    <property type="project" value="TreeGrafter"/>
</dbReference>
<dbReference type="EC" id="3.2.1.89" evidence="3 6"/>
<gene>
    <name evidence="7" type="ORF">SAMN05421788_101482</name>
</gene>
<dbReference type="Pfam" id="PF07745">
    <property type="entry name" value="Glyco_hydro_53"/>
    <property type="match status" value="1"/>
</dbReference>
<dbReference type="SUPFAM" id="SSF51445">
    <property type="entry name" value="(Trans)glycosidases"/>
    <property type="match status" value="1"/>
</dbReference>
<keyword evidence="8" id="KW-1185">Reference proteome</keyword>